<evidence type="ECO:0000313" key="8">
    <source>
        <dbReference type="EMBL" id="PIK39575.1"/>
    </source>
</evidence>
<dbReference type="Pfam" id="PF00665">
    <property type="entry name" value="rve"/>
    <property type="match status" value="1"/>
</dbReference>
<dbReference type="InterPro" id="IPR043502">
    <property type="entry name" value="DNA/RNA_pol_sf"/>
</dbReference>
<evidence type="ECO:0000313" key="9">
    <source>
        <dbReference type="Proteomes" id="UP000230750"/>
    </source>
</evidence>
<dbReference type="InterPro" id="IPR050951">
    <property type="entry name" value="Retrovirus_Pol_polyprotein"/>
</dbReference>
<dbReference type="EMBL" id="MRZV01001225">
    <property type="protein sequence ID" value="PIK39575.1"/>
    <property type="molecule type" value="Genomic_DNA"/>
</dbReference>
<evidence type="ECO:0000256" key="4">
    <source>
        <dbReference type="ARBA" id="ARBA00022759"/>
    </source>
</evidence>
<dbReference type="InterPro" id="IPR036397">
    <property type="entry name" value="RNaseH_sf"/>
</dbReference>
<evidence type="ECO:0000256" key="6">
    <source>
        <dbReference type="ARBA" id="ARBA00022918"/>
    </source>
</evidence>
<dbReference type="GO" id="GO:0003964">
    <property type="term" value="F:RNA-directed DNA polymerase activity"/>
    <property type="evidence" value="ECO:0007669"/>
    <property type="project" value="UniProtKB-KW"/>
</dbReference>
<feature type="domain" description="Integrase catalytic" evidence="7">
    <location>
        <begin position="241"/>
        <end position="401"/>
    </location>
</feature>
<keyword evidence="4" id="KW-0255">Endonuclease</keyword>
<dbReference type="PROSITE" id="PS50994">
    <property type="entry name" value="INTEGRASE"/>
    <property type="match status" value="1"/>
</dbReference>
<gene>
    <name evidence="8" type="ORF">BSL78_23582</name>
</gene>
<accession>A0A2G8JV57</accession>
<keyword evidence="6" id="KW-0695">RNA-directed DNA polymerase</keyword>
<dbReference type="Pfam" id="PF17917">
    <property type="entry name" value="RT_RNaseH"/>
    <property type="match status" value="1"/>
</dbReference>
<dbReference type="Gene3D" id="3.30.420.10">
    <property type="entry name" value="Ribonuclease H-like superfamily/Ribonuclease H"/>
    <property type="match status" value="1"/>
</dbReference>
<dbReference type="GO" id="GO:0016787">
    <property type="term" value="F:hydrolase activity"/>
    <property type="evidence" value="ECO:0007669"/>
    <property type="project" value="UniProtKB-KW"/>
</dbReference>
<keyword evidence="2" id="KW-0548">Nucleotidyltransferase</keyword>
<evidence type="ECO:0000256" key="2">
    <source>
        <dbReference type="ARBA" id="ARBA00022695"/>
    </source>
</evidence>
<dbReference type="AlphaFoldDB" id="A0A2G8JV57"/>
<dbReference type="Gene3D" id="3.30.70.270">
    <property type="match status" value="1"/>
</dbReference>
<reference evidence="8 9" key="1">
    <citation type="journal article" date="2017" name="PLoS Biol.">
        <title>The sea cucumber genome provides insights into morphological evolution and visceral regeneration.</title>
        <authorList>
            <person name="Zhang X."/>
            <person name="Sun L."/>
            <person name="Yuan J."/>
            <person name="Sun Y."/>
            <person name="Gao Y."/>
            <person name="Zhang L."/>
            <person name="Li S."/>
            <person name="Dai H."/>
            <person name="Hamel J.F."/>
            <person name="Liu C."/>
            <person name="Yu Y."/>
            <person name="Liu S."/>
            <person name="Lin W."/>
            <person name="Guo K."/>
            <person name="Jin S."/>
            <person name="Xu P."/>
            <person name="Storey K.B."/>
            <person name="Huan P."/>
            <person name="Zhang T."/>
            <person name="Zhou Y."/>
            <person name="Zhang J."/>
            <person name="Lin C."/>
            <person name="Li X."/>
            <person name="Xing L."/>
            <person name="Huo D."/>
            <person name="Sun M."/>
            <person name="Wang L."/>
            <person name="Mercier A."/>
            <person name="Li F."/>
            <person name="Yang H."/>
            <person name="Xiang J."/>
        </authorList>
    </citation>
    <scope>NUCLEOTIDE SEQUENCE [LARGE SCALE GENOMIC DNA]</scope>
    <source>
        <strain evidence="8">Shaxun</strain>
        <tissue evidence="8">Muscle</tissue>
    </source>
</reference>
<dbReference type="Proteomes" id="UP000230750">
    <property type="component" value="Unassembled WGS sequence"/>
</dbReference>
<organism evidence="8 9">
    <name type="scientific">Stichopus japonicus</name>
    <name type="common">Sea cucumber</name>
    <dbReference type="NCBI Taxonomy" id="307972"/>
    <lineage>
        <taxon>Eukaryota</taxon>
        <taxon>Metazoa</taxon>
        <taxon>Echinodermata</taxon>
        <taxon>Eleutherozoa</taxon>
        <taxon>Echinozoa</taxon>
        <taxon>Holothuroidea</taxon>
        <taxon>Aspidochirotacea</taxon>
        <taxon>Aspidochirotida</taxon>
        <taxon>Stichopodidae</taxon>
        <taxon>Apostichopus</taxon>
    </lineage>
</organism>
<protein>
    <recommendedName>
        <fullName evidence="7">Integrase catalytic domain-containing protein</fullName>
    </recommendedName>
</protein>
<evidence type="ECO:0000256" key="1">
    <source>
        <dbReference type="ARBA" id="ARBA00022679"/>
    </source>
</evidence>
<keyword evidence="1" id="KW-0808">Transferase</keyword>
<keyword evidence="9" id="KW-1185">Reference proteome</keyword>
<dbReference type="SUPFAM" id="SSF53098">
    <property type="entry name" value="Ribonuclease H-like"/>
    <property type="match status" value="1"/>
</dbReference>
<sequence length="491" mass="55941">MVQSAPTPSVSVPLRELKSPENMKSLRRTLGFFAYYSKWIPDYARKIRPLATVTMFPISDEANETFEKLKKEIENSVVVAIDESLPFQVETDASEFAIAGTLNQAGRPVAFFSRTLQGSERRHASVEKEAQAIIEAVRHWRHYLTGKHFVLVTDQKSVKYMFDTNHKGKIKNEKIMRWRMELSCYVFDIIYRPGKENIPPDTLSRSICSATMDIDILYELHNALSHPGVVRMFHFKAHLIKATQPFERLNIDFKGPLPSTNKNIYFLTIIDEFSRFPFVFPCSDMTSSTVIQCLCHLFALFGMPSYIHSDRGSAFMSKELRDFLTSKGIASSRTTSYNPQGNGQAERYNGTIWKAITLALEARSLPPKYWQEVLQDALHSIRSLLSTATNVTPHERFFSFPRKSATGCSVPSWLCNPGPALLKRHVRLHKTDPLVDEVEVIQANPQYAHVRLSDGRETTVSVRHLAPIGEATQDWRKVLIKWNHQSGTMAQ</sequence>
<dbReference type="OrthoDB" id="10047254at2759"/>
<comment type="caution">
    <text evidence="8">The sequence shown here is derived from an EMBL/GenBank/DDBJ whole genome shotgun (WGS) entry which is preliminary data.</text>
</comment>
<dbReference type="GO" id="GO:0003676">
    <property type="term" value="F:nucleic acid binding"/>
    <property type="evidence" value="ECO:0007669"/>
    <property type="project" value="InterPro"/>
</dbReference>
<dbReference type="PANTHER" id="PTHR37984">
    <property type="entry name" value="PROTEIN CBG26694"/>
    <property type="match status" value="1"/>
</dbReference>
<dbReference type="InterPro" id="IPR043128">
    <property type="entry name" value="Rev_trsase/Diguanyl_cyclase"/>
</dbReference>
<dbReference type="InterPro" id="IPR001584">
    <property type="entry name" value="Integrase_cat-core"/>
</dbReference>
<dbReference type="PANTHER" id="PTHR37984:SF5">
    <property type="entry name" value="PROTEIN NYNRIN-LIKE"/>
    <property type="match status" value="1"/>
</dbReference>
<evidence type="ECO:0000259" key="7">
    <source>
        <dbReference type="PROSITE" id="PS50994"/>
    </source>
</evidence>
<dbReference type="STRING" id="307972.A0A2G8JV57"/>
<proteinExistence type="predicted"/>
<evidence type="ECO:0000256" key="5">
    <source>
        <dbReference type="ARBA" id="ARBA00022801"/>
    </source>
</evidence>
<dbReference type="CDD" id="cd09274">
    <property type="entry name" value="RNase_HI_RT_Ty3"/>
    <property type="match status" value="1"/>
</dbReference>
<dbReference type="InterPro" id="IPR012337">
    <property type="entry name" value="RNaseH-like_sf"/>
</dbReference>
<dbReference type="SUPFAM" id="SSF56672">
    <property type="entry name" value="DNA/RNA polymerases"/>
    <property type="match status" value="1"/>
</dbReference>
<dbReference type="InterPro" id="IPR041373">
    <property type="entry name" value="RT_RNaseH"/>
</dbReference>
<dbReference type="GO" id="GO:0015074">
    <property type="term" value="P:DNA integration"/>
    <property type="evidence" value="ECO:0007669"/>
    <property type="project" value="InterPro"/>
</dbReference>
<keyword evidence="3" id="KW-0540">Nuclease</keyword>
<dbReference type="GO" id="GO:0004519">
    <property type="term" value="F:endonuclease activity"/>
    <property type="evidence" value="ECO:0007669"/>
    <property type="project" value="UniProtKB-KW"/>
</dbReference>
<evidence type="ECO:0000256" key="3">
    <source>
        <dbReference type="ARBA" id="ARBA00022722"/>
    </source>
</evidence>
<name>A0A2G8JV57_STIJA</name>
<keyword evidence="5" id="KW-0378">Hydrolase</keyword>